<sequence>EADIRANEEGTRRRRPEGHPACHKAPVLRRGEDPHRASLTASQTGL</sequence>
<organism evidence="2">
    <name type="scientific">uncultured Rubellimicrobium sp</name>
    <dbReference type="NCBI Taxonomy" id="543078"/>
    <lineage>
        <taxon>Bacteria</taxon>
        <taxon>Pseudomonadati</taxon>
        <taxon>Pseudomonadota</taxon>
        <taxon>Alphaproteobacteria</taxon>
        <taxon>Rhodobacterales</taxon>
        <taxon>Roseobacteraceae</taxon>
        <taxon>Rubellimicrobium</taxon>
        <taxon>environmental samples</taxon>
    </lineage>
</organism>
<reference evidence="2" key="1">
    <citation type="submission" date="2020-02" db="EMBL/GenBank/DDBJ databases">
        <authorList>
            <person name="Meier V. D."/>
        </authorList>
    </citation>
    <scope>NUCLEOTIDE SEQUENCE</scope>
    <source>
        <strain evidence="2">AVDCRST_MAG15</strain>
    </source>
</reference>
<feature type="region of interest" description="Disordered" evidence="1">
    <location>
        <begin position="1"/>
        <end position="46"/>
    </location>
</feature>
<feature type="compositionally biased region" description="Basic and acidic residues" evidence="1">
    <location>
        <begin position="1"/>
        <end position="11"/>
    </location>
</feature>
<evidence type="ECO:0000313" key="2">
    <source>
        <dbReference type="EMBL" id="CAA9401701.1"/>
    </source>
</evidence>
<feature type="non-terminal residue" evidence="2">
    <location>
        <position position="46"/>
    </location>
</feature>
<evidence type="ECO:0000256" key="1">
    <source>
        <dbReference type="SAM" id="MobiDB-lite"/>
    </source>
</evidence>
<gene>
    <name evidence="2" type="ORF">AVDCRST_MAG15-1049</name>
</gene>
<dbReference type="EMBL" id="CADCUU010000144">
    <property type="protein sequence ID" value="CAA9401701.1"/>
    <property type="molecule type" value="Genomic_DNA"/>
</dbReference>
<feature type="non-terminal residue" evidence="2">
    <location>
        <position position="1"/>
    </location>
</feature>
<dbReference type="AlphaFoldDB" id="A0A6J4P3J5"/>
<protein>
    <submittedName>
        <fullName evidence="2">Uncharacterized protein</fullName>
    </submittedName>
</protein>
<name>A0A6J4P3J5_9RHOB</name>
<proteinExistence type="predicted"/>
<accession>A0A6J4P3J5</accession>